<reference evidence="1 2" key="1">
    <citation type="submission" date="2018-09" db="EMBL/GenBank/DDBJ databases">
        <authorList>
            <person name="Rimple P.A."/>
            <person name="Stoner T.H."/>
            <person name="Garlena R.A."/>
            <person name="Russell D.A."/>
            <person name="Pope W.H."/>
            <person name="Jacobs-Sera D."/>
            <person name="Hatfull G.F."/>
        </authorList>
    </citation>
    <scope>NUCLEOTIDE SEQUENCE [LARGE SCALE GENOMIC DNA]</scope>
</reference>
<dbReference type="RefSeq" id="YP_009815698.1">
    <property type="nucleotide sequence ID" value="NC_048098.1"/>
</dbReference>
<dbReference type="GeneID" id="55006928"/>
<organism evidence="1 2">
    <name type="scientific">Arthrobacter phage Andrew</name>
    <dbReference type="NCBI Taxonomy" id="2419946"/>
    <lineage>
        <taxon>Viruses</taxon>
        <taxon>Duplodnaviria</taxon>
        <taxon>Heunggongvirae</taxon>
        <taxon>Uroviricota</taxon>
        <taxon>Caudoviricetes</taxon>
        <taxon>Andrewvirus</taxon>
        <taxon>Andrewvirus andrew</taxon>
    </lineage>
</organism>
<dbReference type="Proteomes" id="UP000274668">
    <property type="component" value="Segment"/>
</dbReference>
<proteinExistence type="predicted"/>
<gene>
    <name evidence="1" type="primary">12</name>
    <name evidence="1" type="ORF">PBI_ANDREW_12</name>
</gene>
<dbReference type="EMBL" id="MH834595">
    <property type="protein sequence ID" value="AYN56829.1"/>
    <property type="molecule type" value="Genomic_DNA"/>
</dbReference>
<name>A0A3G2KCW8_9CAUD</name>
<sequence length="147" mass="15405">MVEIIEPADAESVAIGYLSAALAAEPGFESVAVVGSLPATTADYEPPAECVVVRLTGGTSRDLLVDVPQLTLTSWAATSADEIRASDIARRAHAHLRAAERLGFMGATPVSEVAAFSLPYNDPDPTTGRARYSATYGVSMRGRVVRA</sequence>
<dbReference type="KEGG" id="vg:55006928"/>
<keyword evidence="2" id="KW-1185">Reference proteome</keyword>
<accession>A0A3G2KCW8</accession>
<evidence type="ECO:0000313" key="1">
    <source>
        <dbReference type="EMBL" id="AYN56829.1"/>
    </source>
</evidence>
<protein>
    <submittedName>
        <fullName evidence="1">Tail terminator</fullName>
    </submittedName>
</protein>
<evidence type="ECO:0000313" key="2">
    <source>
        <dbReference type="Proteomes" id="UP000274668"/>
    </source>
</evidence>